<name>Q6K5B3_ORYSJ</name>
<proteinExistence type="predicted"/>
<dbReference type="AlphaFoldDB" id="Q6K5B3"/>
<protein>
    <submittedName>
        <fullName evidence="1">Uncharacterized protein</fullName>
    </submittedName>
</protein>
<sequence length="79" mass="8511">MADQQALLLADEERVMGVCNVPVTAGRPPAANCRWAVVTKTSTMIVEGPGKLGTEGNDFSLKRVPSPYLARQLSRDDPL</sequence>
<organism evidence="1 2">
    <name type="scientific">Oryza sativa subsp. japonica</name>
    <name type="common">Rice</name>
    <dbReference type="NCBI Taxonomy" id="39947"/>
    <lineage>
        <taxon>Eukaryota</taxon>
        <taxon>Viridiplantae</taxon>
        <taxon>Streptophyta</taxon>
        <taxon>Embryophyta</taxon>
        <taxon>Tracheophyta</taxon>
        <taxon>Spermatophyta</taxon>
        <taxon>Magnoliopsida</taxon>
        <taxon>Liliopsida</taxon>
        <taxon>Poales</taxon>
        <taxon>Poaceae</taxon>
        <taxon>BOP clade</taxon>
        <taxon>Oryzoideae</taxon>
        <taxon>Oryzeae</taxon>
        <taxon>Oryzinae</taxon>
        <taxon>Oryza</taxon>
        <taxon>Oryza sativa</taxon>
    </lineage>
</organism>
<accession>Q6K5B3</accession>
<evidence type="ECO:0000313" key="2">
    <source>
        <dbReference type="Proteomes" id="UP000000763"/>
    </source>
</evidence>
<evidence type="ECO:0000313" key="1">
    <source>
        <dbReference type="EMBL" id="BAD22189.1"/>
    </source>
</evidence>
<reference evidence="2" key="1">
    <citation type="journal article" date="2005" name="Nature">
        <title>The map-based sequence of the rice genome.</title>
        <authorList>
            <consortium name="International rice genome sequencing project (IRGSP)"/>
            <person name="Matsumoto T."/>
            <person name="Wu J."/>
            <person name="Kanamori H."/>
            <person name="Katayose Y."/>
            <person name="Fujisawa M."/>
            <person name="Namiki N."/>
            <person name="Mizuno H."/>
            <person name="Yamamoto K."/>
            <person name="Antonio B.A."/>
            <person name="Baba T."/>
            <person name="Sakata K."/>
            <person name="Nagamura Y."/>
            <person name="Aoki H."/>
            <person name="Arikawa K."/>
            <person name="Arita K."/>
            <person name="Bito T."/>
            <person name="Chiden Y."/>
            <person name="Fujitsuka N."/>
            <person name="Fukunaka R."/>
            <person name="Hamada M."/>
            <person name="Harada C."/>
            <person name="Hayashi A."/>
            <person name="Hijishita S."/>
            <person name="Honda M."/>
            <person name="Hosokawa S."/>
            <person name="Ichikawa Y."/>
            <person name="Idonuma A."/>
            <person name="Iijima M."/>
            <person name="Ikeda M."/>
            <person name="Ikeno M."/>
            <person name="Ito K."/>
            <person name="Ito S."/>
            <person name="Ito T."/>
            <person name="Ito Y."/>
            <person name="Ito Y."/>
            <person name="Iwabuchi A."/>
            <person name="Kamiya K."/>
            <person name="Karasawa W."/>
            <person name="Kurita K."/>
            <person name="Katagiri S."/>
            <person name="Kikuta A."/>
            <person name="Kobayashi H."/>
            <person name="Kobayashi N."/>
            <person name="Machita K."/>
            <person name="Maehara T."/>
            <person name="Masukawa M."/>
            <person name="Mizubayashi T."/>
            <person name="Mukai Y."/>
            <person name="Nagasaki H."/>
            <person name="Nagata Y."/>
            <person name="Naito S."/>
            <person name="Nakashima M."/>
            <person name="Nakama Y."/>
            <person name="Nakamichi Y."/>
            <person name="Nakamura M."/>
            <person name="Meguro A."/>
            <person name="Negishi M."/>
            <person name="Ohta I."/>
            <person name="Ohta T."/>
            <person name="Okamoto M."/>
            <person name="Ono N."/>
            <person name="Saji S."/>
            <person name="Sakaguchi M."/>
            <person name="Sakai K."/>
            <person name="Shibata M."/>
            <person name="Shimokawa T."/>
            <person name="Song J."/>
            <person name="Takazaki Y."/>
            <person name="Terasawa K."/>
            <person name="Tsugane M."/>
            <person name="Tsuji K."/>
            <person name="Ueda S."/>
            <person name="Waki K."/>
            <person name="Yamagata H."/>
            <person name="Yamamoto M."/>
            <person name="Yamamoto S."/>
            <person name="Yamane H."/>
            <person name="Yoshiki S."/>
            <person name="Yoshihara R."/>
            <person name="Yukawa K."/>
            <person name="Zhong H."/>
            <person name="Yano M."/>
            <person name="Yuan Q."/>
            <person name="Ouyang S."/>
            <person name="Liu J."/>
            <person name="Jones K.M."/>
            <person name="Gansberger K."/>
            <person name="Moffat K."/>
            <person name="Hill J."/>
            <person name="Bera J."/>
            <person name="Fadrosh D."/>
            <person name="Jin S."/>
            <person name="Johri S."/>
            <person name="Kim M."/>
            <person name="Overton L."/>
            <person name="Reardon M."/>
            <person name="Tsitrin T."/>
            <person name="Vuong H."/>
            <person name="Weaver B."/>
            <person name="Ciecko A."/>
            <person name="Tallon L."/>
            <person name="Jackson J."/>
            <person name="Pai G."/>
            <person name="Aken S.V."/>
            <person name="Utterback T."/>
            <person name="Reidmuller S."/>
            <person name="Feldblyum T."/>
            <person name="Hsiao J."/>
            <person name="Zismann V."/>
            <person name="Iobst S."/>
            <person name="de Vazeille A.R."/>
            <person name="Buell C.R."/>
            <person name="Ying K."/>
            <person name="Li Y."/>
            <person name="Lu T."/>
            <person name="Huang Y."/>
            <person name="Zhao Q."/>
            <person name="Feng Q."/>
            <person name="Zhang L."/>
            <person name="Zhu J."/>
            <person name="Weng Q."/>
            <person name="Mu J."/>
            <person name="Lu Y."/>
            <person name="Fan D."/>
            <person name="Liu Y."/>
            <person name="Guan J."/>
            <person name="Zhang Y."/>
            <person name="Yu S."/>
            <person name="Liu X."/>
            <person name="Zhang Y."/>
            <person name="Hong G."/>
            <person name="Han B."/>
            <person name="Choisne N."/>
            <person name="Demange N."/>
            <person name="Orjeda G."/>
            <person name="Samain S."/>
            <person name="Cattolico L."/>
            <person name="Pelletier E."/>
            <person name="Couloux A."/>
            <person name="Segurens B."/>
            <person name="Wincker P."/>
            <person name="D'Hont A."/>
            <person name="Scarpelli C."/>
            <person name="Weissenbach J."/>
            <person name="Salanoubat M."/>
            <person name="Quetier F."/>
            <person name="Yu Y."/>
            <person name="Kim H.R."/>
            <person name="Rambo T."/>
            <person name="Currie J."/>
            <person name="Collura K."/>
            <person name="Luo M."/>
            <person name="Yang T."/>
            <person name="Ammiraju J.S.S."/>
            <person name="Engler F."/>
            <person name="Soderlund C."/>
            <person name="Wing R.A."/>
            <person name="Palmer L.E."/>
            <person name="de la Bastide M."/>
            <person name="Spiegel L."/>
            <person name="Nascimento L."/>
            <person name="Zutavern T."/>
            <person name="O'Shaughnessy A."/>
            <person name="Dike S."/>
            <person name="Dedhia N."/>
            <person name="Preston R."/>
            <person name="Balija V."/>
            <person name="McCombie W.R."/>
            <person name="Chow T."/>
            <person name="Chen H."/>
            <person name="Chung M."/>
            <person name="Chen C."/>
            <person name="Shaw J."/>
            <person name="Wu H."/>
            <person name="Hsiao K."/>
            <person name="Chao Y."/>
            <person name="Chu M."/>
            <person name="Cheng C."/>
            <person name="Hour A."/>
            <person name="Lee P."/>
            <person name="Lin S."/>
            <person name="Lin Y."/>
            <person name="Liou J."/>
            <person name="Liu S."/>
            <person name="Hsing Y."/>
            <person name="Raghuvanshi S."/>
            <person name="Mohanty A."/>
            <person name="Bharti A.K."/>
            <person name="Gaur A."/>
            <person name="Gupta V."/>
            <person name="Kumar D."/>
            <person name="Ravi V."/>
            <person name="Vij S."/>
            <person name="Kapur A."/>
            <person name="Khurana P."/>
            <person name="Khurana P."/>
            <person name="Khurana J.P."/>
            <person name="Tyagi A.K."/>
            <person name="Gaikwad K."/>
            <person name="Singh A."/>
            <person name="Dalal V."/>
            <person name="Srivastava S."/>
            <person name="Dixit A."/>
            <person name="Pal A.K."/>
            <person name="Ghazi I.A."/>
            <person name="Yadav M."/>
            <person name="Pandit A."/>
            <person name="Bhargava A."/>
            <person name="Sureshbabu K."/>
            <person name="Batra K."/>
            <person name="Sharma T.R."/>
            <person name="Mohapatra T."/>
            <person name="Singh N.K."/>
            <person name="Messing J."/>
            <person name="Nelson A.B."/>
            <person name="Fuks G."/>
            <person name="Kavchok S."/>
            <person name="Keizer G."/>
            <person name="Linton E."/>
            <person name="Llaca V."/>
            <person name="Song R."/>
            <person name="Tanyolac B."/>
            <person name="Young S."/>
            <person name="Ho-Il K."/>
            <person name="Hahn J.H."/>
            <person name="Sangsakoo G."/>
            <person name="Vanavichit A."/>
            <person name="de Mattos Luiz.A.T."/>
            <person name="Zimmer P.D."/>
            <person name="Malone G."/>
            <person name="Dellagostin O."/>
            <person name="de Oliveira A.C."/>
            <person name="Bevan M."/>
            <person name="Bancroft I."/>
            <person name="Minx P."/>
            <person name="Cordum H."/>
            <person name="Wilson R."/>
            <person name="Cheng Z."/>
            <person name="Jin W."/>
            <person name="Jiang J."/>
            <person name="Leong S.A."/>
            <person name="Iwama H."/>
            <person name="Gojobori T."/>
            <person name="Itoh T."/>
            <person name="Niimura Y."/>
            <person name="Fujii Y."/>
            <person name="Habara T."/>
            <person name="Sakai H."/>
            <person name="Sato Y."/>
            <person name="Wilson G."/>
            <person name="Kumar K."/>
            <person name="McCouch S."/>
            <person name="Juretic N."/>
            <person name="Hoen D."/>
            <person name="Wright S."/>
            <person name="Bruskiewich R."/>
            <person name="Bureau T."/>
            <person name="Miyao A."/>
            <person name="Hirochika H."/>
            <person name="Nishikawa T."/>
            <person name="Kadowaki K."/>
            <person name="Sugiura M."/>
            <person name="Burr B."/>
            <person name="Sasaki T."/>
        </authorList>
    </citation>
    <scope>NUCLEOTIDE SEQUENCE [LARGE SCALE GENOMIC DNA]</scope>
    <source>
        <strain evidence="2">cv. Nipponbare</strain>
    </source>
</reference>
<gene>
    <name evidence="1" type="primary">OSJNBa0073G17.37</name>
</gene>
<dbReference type="Proteomes" id="UP000000763">
    <property type="component" value="Chromosome 2"/>
</dbReference>
<reference evidence="2" key="2">
    <citation type="journal article" date="2008" name="Nucleic Acids Res.">
        <title>The rice annotation project database (RAP-DB): 2008 update.</title>
        <authorList>
            <consortium name="The rice annotation project (RAP)"/>
        </authorList>
    </citation>
    <scope>GENOME REANNOTATION</scope>
    <source>
        <strain evidence="2">cv. Nipponbare</strain>
    </source>
</reference>
<dbReference type="EMBL" id="AP005414">
    <property type="protein sequence ID" value="BAD22189.1"/>
    <property type="molecule type" value="Genomic_DNA"/>
</dbReference>